<dbReference type="EMBL" id="JAPWTK010000457">
    <property type="protein sequence ID" value="KAJ8939957.1"/>
    <property type="molecule type" value="Genomic_DNA"/>
</dbReference>
<accession>A0AAV8XMZ0</accession>
<evidence type="ECO:0000313" key="5">
    <source>
        <dbReference type="Proteomes" id="UP001162162"/>
    </source>
</evidence>
<feature type="domain" description="Pleckstrin homology" evidence="3">
    <location>
        <begin position="806"/>
        <end position="925"/>
    </location>
</feature>
<reference evidence="4" key="1">
    <citation type="journal article" date="2023" name="Insect Mol. Biol.">
        <title>Genome sequencing provides insights into the evolution of gene families encoding plant cell wall-degrading enzymes in longhorned beetles.</title>
        <authorList>
            <person name="Shin N.R."/>
            <person name="Okamura Y."/>
            <person name="Kirsch R."/>
            <person name="Pauchet Y."/>
        </authorList>
    </citation>
    <scope>NUCLEOTIDE SEQUENCE</scope>
    <source>
        <strain evidence="4">AMC_N1</strain>
    </source>
</reference>
<keyword evidence="1" id="KW-0175">Coiled coil</keyword>
<keyword evidence="5" id="KW-1185">Reference proteome</keyword>
<evidence type="ECO:0000256" key="2">
    <source>
        <dbReference type="SAM" id="MobiDB-lite"/>
    </source>
</evidence>
<evidence type="ECO:0000256" key="1">
    <source>
        <dbReference type="SAM" id="Coils"/>
    </source>
</evidence>
<dbReference type="Pfam" id="PF25541">
    <property type="entry name" value="TBCA_PH"/>
    <property type="match status" value="1"/>
</dbReference>
<proteinExistence type="predicted"/>
<evidence type="ECO:0000259" key="3">
    <source>
        <dbReference type="Pfam" id="PF25541"/>
    </source>
</evidence>
<dbReference type="PANTHER" id="PTHR12752:SF9">
    <property type="entry name" value="KRAMER, ISOFORM I"/>
    <property type="match status" value="1"/>
</dbReference>
<feature type="coiled-coil region" evidence="1">
    <location>
        <begin position="825"/>
        <end position="852"/>
    </location>
</feature>
<feature type="coiled-coil region" evidence="1">
    <location>
        <begin position="891"/>
        <end position="918"/>
    </location>
</feature>
<feature type="region of interest" description="Disordered" evidence="2">
    <location>
        <begin position="257"/>
        <end position="284"/>
    </location>
</feature>
<organism evidence="4 5">
    <name type="scientific">Aromia moschata</name>
    <dbReference type="NCBI Taxonomy" id="1265417"/>
    <lineage>
        <taxon>Eukaryota</taxon>
        <taxon>Metazoa</taxon>
        <taxon>Ecdysozoa</taxon>
        <taxon>Arthropoda</taxon>
        <taxon>Hexapoda</taxon>
        <taxon>Insecta</taxon>
        <taxon>Pterygota</taxon>
        <taxon>Neoptera</taxon>
        <taxon>Endopterygota</taxon>
        <taxon>Coleoptera</taxon>
        <taxon>Polyphaga</taxon>
        <taxon>Cucujiformia</taxon>
        <taxon>Chrysomeloidea</taxon>
        <taxon>Cerambycidae</taxon>
        <taxon>Cerambycinae</taxon>
        <taxon>Callichromatini</taxon>
        <taxon>Aromia</taxon>
    </lineage>
</organism>
<dbReference type="Proteomes" id="UP001162162">
    <property type="component" value="Unassembled WGS sequence"/>
</dbReference>
<feature type="region of interest" description="Disordered" evidence="2">
    <location>
        <begin position="177"/>
        <end position="229"/>
    </location>
</feature>
<feature type="compositionally biased region" description="Pro residues" evidence="2">
    <location>
        <begin position="258"/>
        <end position="269"/>
    </location>
</feature>
<feature type="compositionally biased region" description="Basic and acidic residues" evidence="2">
    <location>
        <begin position="552"/>
        <end position="576"/>
    </location>
</feature>
<gene>
    <name evidence="4" type="ORF">NQ318_006138</name>
</gene>
<protein>
    <recommendedName>
        <fullName evidence="3">Pleckstrin homology domain-containing protein</fullName>
    </recommendedName>
</protein>
<feature type="region of interest" description="Disordered" evidence="2">
    <location>
        <begin position="942"/>
        <end position="962"/>
    </location>
</feature>
<comment type="caution">
    <text evidence="4">The sequence shown here is derived from an EMBL/GenBank/DDBJ whole genome shotgun (WGS) entry which is preliminary data.</text>
</comment>
<dbReference type="AlphaFoldDB" id="A0AAV8XMZ0"/>
<feature type="region of interest" description="Disordered" evidence="2">
    <location>
        <begin position="308"/>
        <end position="350"/>
    </location>
</feature>
<feature type="compositionally biased region" description="Polar residues" evidence="2">
    <location>
        <begin position="220"/>
        <end position="229"/>
    </location>
</feature>
<feature type="region of interest" description="Disordered" evidence="2">
    <location>
        <begin position="512"/>
        <end position="576"/>
    </location>
</feature>
<evidence type="ECO:0000313" key="4">
    <source>
        <dbReference type="EMBL" id="KAJ8939957.1"/>
    </source>
</evidence>
<dbReference type="PANTHER" id="PTHR12752">
    <property type="entry name" value="PHOSPHOINOSITOL 3-PHOSPHATE-BINDING PROTEIN"/>
    <property type="match status" value="1"/>
</dbReference>
<dbReference type="InterPro" id="IPR057971">
    <property type="entry name" value="PKHA4-7_TBCA"/>
</dbReference>
<sequence>MPEDELGKDSDDSTFTKPLKQFNKESSNVAHVSSLRSEYFDKFEQSPVVMEIKSNGALVKSILAEFEKNSEIPEKETAEKTTIDVDIDSVIEENYMTMTPKKNVLGPRSSTNSEATVIFNDIENDENHYVEMTQNADASLLASSSNNSEINEQQPYEMVCFTESRLEPVYMELKVPEKNSDKDALPDILMGPKRKKSGVNKSDSSDADDEASKDLDSLDTPSQPRFSLSDTFRPASYYLGCKSVCTRISRQLRLELVSPPPIPSSPPPLDDLDNAEEYNFGQDKSRKDETFRYNLLARLQVNRNSDQFFNSANKGSKNSEKYTKGSTQSLDTKKESLYSPGNKSGDVSSVCSGVTDTDRQYGSSRMSHNSDSDVELRITKAAEYENMLKRRPVSEEFCNELESTFNKAHSSDMGRYLDNFQIETKSIRTDKSRDEEYLPHKENDKFITRHDSIVRRSHSLEGLLENVLSENVDTNITVVDNEFDNNTQNQTTSEGSYLWEEDSIWRERLRSASQRHTKSMEDLDSIGDTRKKQKKAPRGISRGVTYVNDNFFKPDKHQKEQENNETKSSKNEIKKEGSFIIDREKLRQWDLLSSAPSDDQLSTTAAQVQEGNNLVVELGEGNCGPTESSNTQEAASGSISINTRDMAQLNARDTFPRAISAKKIWSSNTQPLEARSVTNLNRTHEGEHFGMPNAQGYYHQIASEHDLPPEAAHQINTRKTRPEGWNTYKKLEQIKQHLLELEKQYEKGKPLVNLVDNMVKLGSLYRVPTDRPNLNPYIRDRLEFNQQIQERRLLAEEKREWNRLNPNHFHLQEKVQQLYQLDRLIHEESGTLQNLQQDKEDIERALGGLRHRLTKGFNDPAEVEQARKQQVLLENELSRVHLMLAQNSKKLEETVAGNARLEQELLVLKQKLQTTRQQRSSQQYSNASDSLTCAMGNSAMLESDLHRVQKKNRGSSKATARA</sequence>
<name>A0AAV8XMZ0_9CUCU</name>
<feature type="compositionally biased region" description="Polar residues" evidence="2">
    <location>
        <begin position="339"/>
        <end position="350"/>
    </location>
</feature>